<dbReference type="Pfam" id="PF13424">
    <property type="entry name" value="TPR_12"/>
    <property type="match status" value="2"/>
</dbReference>
<dbReference type="PANTHER" id="PTHR24148">
    <property type="entry name" value="ANKYRIN REPEAT DOMAIN-CONTAINING PROTEIN 39 HOMOLOG-RELATED"/>
    <property type="match status" value="1"/>
</dbReference>
<dbReference type="AlphaFoldDB" id="A0A370PVK1"/>
<reference evidence="2 3" key="1">
    <citation type="submission" date="2018-07" db="EMBL/GenBank/DDBJ databases">
        <title>Section-level genome sequencing of Aspergillus section Nigri to investigate inter- and intra-species variation.</title>
        <authorList>
            <consortium name="DOE Joint Genome Institute"/>
            <person name="Vesth T.C."/>
            <person name="Nybo J.L."/>
            <person name="Theobald S."/>
            <person name="Frisvad J.C."/>
            <person name="Larsen T.O."/>
            <person name="Nielsen K.F."/>
            <person name="Hoof J.B."/>
            <person name="Brandl J."/>
            <person name="Salamov A."/>
            <person name="Riley R."/>
            <person name="Gladden J.M."/>
            <person name="Phatale P."/>
            <person name="Nielsen M.T."/>
            <person name="Lyhne E.K."/>
            <person name="Kogle M.E."/>
            <person name="Strasser K."/>
            <person name="McDonnell E."/>
            <person name="Barry K."/>
            <person name="Clum A."/>
            <person name="Chen C."/>
            <person name="Nolan M."/>
            <person name="Sandor L."/>
            <person name="Kuo A."/>
            <person name="Lipzen A."/>
            <person name="Hainaut M."/>
            <person name="Drula E."/>
            <person name="Tsang A."/>
            <person name="Magnuson J.K."/>
            <person name="Henrissat B."/>
            <person name="Wiebenga A."/>
            <person name="Simmons B.A."/>
            <person name="Makela M.R."/>
            <person name="De vries R.P."/>
            <person name="Grigoriev I.V."/>
            <person name="Mortensen U.H."/>
            <person name="Baker S.E."/>
            <person name="Andersen M.R."/>
        </authorList>
    </citation>
    <scope>NUCLEOTIDE SEQUENCE [LARGE SCALE GENOMIC DNA]</scope>
    <source>
        <strain evidence="2 3">ATCC 13157</strain>
    </source>
</reference>
<organism evidence="2 3">
    <name type="scientific">Aspergillus phoenicis ATCC 13157</name>
    <dbReference type="NCBI Taxonomy" id="1353007"/>
    <lineage>
        <taxon>Eukaryota</taxon>
        <taxon>Fungi</taxon>
        <taxon>Dikarya</taxon>
        <taxon>Ascomycota</taxon>
        <taxon>Pezizomycotina</taxon>
        <taxon>Eurotiomycetes</taxon>
        <taxon>Eurotiomycetidae</taxon>
        <taxon>Eurotiales</taxon>
        <taxon>Aspergillaceae</taxon>
        <taxon>Aspergillus</taxon>
    </lineage>
</organism>
<dbReference type="Gene3D" id="1.25.40.10">
    <property type="entry name" value="Tetratricopeptide repeat domain"/>
    <property type="match status" value="3"/>
</dbReference>
<dbReference type="SUPFAM" id="SSF48452">
    <property type="entry name" value="TPR-like"/>
    <property type="match status" value="1"/>
</dbReference>
<dbReference type="InterPro" id="IPR011990">
    <property type="entry name" value="TPR-like_helical_dom_sf"/>
</dbReference>
<dbReference type="SUPFAM" id="SSF48371">
    <property type="entry name" value="ARM repeat"/>
    <property type="match status" value="1"/>
</dbReference>
<feature type="domain" description="Heterokaryon incompatibility" evidence="1">
    <location>
        <begin position="46"/>
        <end position="176"/>
    </location>
</feature>
<dbReference type="Proteomes" id="UP000254937">
    <property type="component" value="Unassembled WGS sequence"/>
</dbReference>
<dbReference type="SMART" id="SM00028">
    <property type="entry name" value="TPR"/>
    <property type="match status" value="4"/>
</dbReference>
<proteinExistence type="predicted"/>
<dbReference type="InterPro" id="IPR010730">
    <property type="entry name" value="HET"/>
</dbReference>
<evidence type="ECO:0000313" key="2">
    <source>
        <dbReference type="EMBL" id="RDK45914.1"/>
    </source>
</evidence>
<dbReference type="InterPro" id="IPR016024">
    <property type="entry name" value="ARM-type_fold"/>
</dbReference>
<dbReference type="InterPro" id="IPR019734">
    <property type="entry name" value="TPR_rpt"/>
</dbReference>
<gene>
    <name evidence="2" type="ORF">M752DRAFT_274006</name>
</gene>
<dbReference type="InterPro" id="IPR052895">
    <property type="entry name" value="HetReg/Transcr_Mod"/>
</dbReference>
<accession>A0A370PVK1</accession>
<dbReference type="PANTHER" id="PTHR24148:SF73">
    <property type="entry name" value="HET DOMAIN PROTEIN (AFU_ORTHOLOGUE AFUA_8G01020)"/>
    <property type="match status" value="1"/>
</dbReference>
<dbReference type="Pfam" id="PF06985">
    <property type="entry name" value="HET"/>
    <property type="match status" value="1"/>
</dbReference>
<evidence type="ECO:0000259" key="1">
    <source>
        <dbReference type="Pfam" id="PF06985"/>
    </source>
</evidence>
<dbReference type="EMBL" id="KZ851847">
    <property type="protein sequence ID" value="RDK45914.1"/>
    <property type="molecule type" value="Genomic_DNA"/>
</dbReference>
<protein>
    <submittedName>
        <fullName evidence="2">TPR-like protein</fullName>
    </submittedName>
</protein>
<name>A0A370PVK1_ASPPH</name>
<sequence length="727" mass="83415">MARAFTYSPLDPSSKCIRLLELLPPAAHESVRCRLHVVDQTCRPSYVALSYTWGSPQSRLSIELDDAEFHVQENLWNFLSTMNSCQRWRLFWIDAICIDQSSISERNHQVNMMRDIYAGATLTVVWLGQGFDFSDLAIRYIANPGLPTKETTSALEKALKSLLEQPYWSRIWIVQELLLAKTVIFYCGRASFTWHQLASLRQKIKTHVAHHDSLGISKCIGSIMVAQKTLWDNLSKDDPHLPLSELLITYGRHQSSDVRDRVYALLGLASENSIQADYNLSVEDIYIEVLEAICKEKNPRHQLSTIEHTLQEMLCLQGGLRKPRNQLSTIEHKSQEMLGLGRPRTSSGHPIPGDAFAIRVLELRRQKLGNTHPHVLEGVASLAQLYNEQGRSKLAEQTGIEVLQIQREILGNKHPHTLQSMANLVSIYLRQGRLDKVEQIGSELLRLQKEVLSEKSPDTIQNMINLISTYRQQGKLKEAENMGNKVLQLQREILSEKHPDTLQSMINLMLIYDKQGKLTEAEEIGGKVLQLKREIFSEKHPDTLRSMVNLMLIYHEQGKLKETEKIGDEVFQCMANLVSIYREQGKLEEAEDMGDEVLQSMEKLVKICYQQDKLKEAEKVVDKVFQCMATIISIYREQGKLKEVNRVWYNVSQSIATLVSICYQQDKLKEAEKIGEGLLQLQREVLFGERHISSRQSMWRLISIYSRQGMFEKATEMENRLSQIEKS</sequence>
<keyword evidence="3" id="KW-1185">Reference proteome</keyword>
<evidence type="ECO:0000313" key="3">
    <source>
        <dbReference type="Proteomes" id="UP000254937"/>
    </source>
</evidence>
<dbReference type="Pfam" id="PF13374">
    <property type="entry name" value="TPR_10"/>
    <property type="match status" value="1"/>
</dbReference>